<dbReference type="Proteomes" id="UP000000235">
    <property type="component" value="Chromosome"/>
</dbReference>
<protein>
    <submittedName>
        <fullName evidence="2">Uncharacterized protein</fullName>
    </submittedName>
</protein>
<feature type="region of interest" description="Disordered" evidence="1">
    <location>
        <begin position="113"/>
        <end position="133"/>
    </location>
</feature>
<dbReference type="KEGG" id="stp:Strop_2934"/>
<evidence type="ECO:0000256" key="1">
    <source>
        <dbReference type="SAM" id="MobiDB-lite"/>
    </source>
</evidence>
<gene>
    <name evidence="2" type="ordered locus">Strop_2934</name>
</gene>
<dbReference type="RefSeq" id="WP_012014150.1">
    <property type="nucleotide sequence ID" value="NC_009380.1"/>
</dbReference>
<evidence type="ECO:0000313" key="3">
    <source>
        <dbReference type="Proteomes" id="UP000000235"/>
    </source>
</evidence>
<accession>A4X922</accession>
<dbReference type="STRING" id="369723.Strop_2934"/>
<dbReference type="HOGENOM" id="CLU_1905277_0_0_11"/>
<dbReference type="AlphaFoldDB" id="A4X922"/>
<name>A4X922_SALTO</name>
<reference evidence="3" key="1">
    <citation type="journal article" date="2007" name="Proc. Natl. Acad. Sci. U.S.A.">
        <title>Genome sequencing reveals complex secondary metabolome in the marine actinomycete Salinispora tropica.</title>
        <authorList>
            <person name="Udwary D.W."/>
            <person name="Zeigler L."/>
            <person name="Asolkar R.N."/>
            <person name="Singan V."/>
            <person name="Lapidus A."/>
            <person name="Fenical W."/>
            <person name="Jensen P.R."/>
            <person name="Moore B.S."/>
        </authorList>
    </citation>
    <scope>NUCLEOTIDE SEQUENCE [LARGE SCALE GENOMIC DNA]</scope>
    <source>
        <strain evidence="3">ATCC BAA-916 / DSM 44818 / CNB-440</strain>
    </source>
</reference>
<sequence>MEAWETLAGRSVEWKGVHHSMHGDFRDISTHTVTYESRDRCYVTADGKLVADGVGYTYQKLDHRMAILIYRPEVYQGRSGVVLYSMLDFARATDRAVILADGEPFAVADGTIREVPTPARPGPNDGFGRRRGG</sequence>
<dbReference type="eggNOG" id="ENOG5034AGU">
    <property type="taxonomic scope" value="Bacteria"/>
</dbReference>
<evidence type="ECO:0000313" key="2">
    <source>
        <dbReference type="EMBL" id="ABP55372.1"/>
    </source>
</evidence>
<keyword evidence="3" id="KW-1185">Reference proteome</keyword>
<dbReference type="EMBL" id="CP000667">
    <property type="protein sequence ID" value="ABP55372.1"/>
    <property type="molecule type" value="Genomic_DNA"/>
</dbReference>
<organism evidence="2 3">
    <name type="scientific">Salinispora tropica (strain ATCC BAA-916 / DSM 44818 / JCM 13857 / NBRC 105044 / CNB-440)</name>
    <dbReference type="NCBI Taxonomy" id="369723"/>
    <lineage>
        <taxon>Bacteria</taxon>
        <taxon>Bacillati</taxon>
        <taxon>Actinomycetota</taxon>
        <taxon>Actinomycetes</taxon>
        <taxon>Micromonosporales</taxon>
        <taxon>Micromonosporaceae</taxon>
        <taxon>Salinispora</taxon>
    </lineage>
</organism>
<proteinExistence type="predicted"/>